<dbReference type="AlphaFoldDB" id="A0AAD5MNB6"/>
<evidence type="ECO:0000313" key="2">
    <source>
        <dbReference type="Proteomes" id="UP001196413"/>
    </source>
</evidence>
<dbReference type="Proteomes" id="UP001196413">
    <property type="component" value="Unassembled WGS sequence"/>
</dbReference>
<name>A0AAD5MNB6_PARTN</name>
<gene>
    <name evidence="1" type="primary">DHRS1_2</name>
    <name evidence="1" type="ORF">KIN20_008100</name>
</gene>
<keyword evidence="2" id="KW-1185">Reference proteome</keyword>
<accession>A0AAD5MNB6</accession>
<reference evidence="1" key="1">
    <citation type="submission" date="2021-06" db="EMBL/GenBank/DDBJ databases">
        <title>Parelaphostrongylus tenuis whole genome reference sequence.</title>
        <authorList>
            <person name="Garwood T.J."/>
            <person name="Larsen P.A."/>
            <person name="Fountain-Jones N.M."/>
            <person name="Garbe J.R."/>
            <person name="Macchietto M.G."/>
            <person name="Kania S.A."/>
            <person name="Gerhold R.W."/>
            <person name="Richards J.E."/>
            <person name="Wolf T.M."/>
        </authorList>
    </citation>
    <scope>NUCLEOTIDE SEQUENCE</scope>
    <source>
        <strain evidence="1">MNPRO001-30</strain>
        <tissue evidence="1">Meninges</tissue>
    </source>
</reference>
<dbReference type="SUPFAM" id="SSF51735">
    <property type="entry name" value="NAD(P)-binding Rossmann-fold domains"/>
    <property type="match status" value="1"/>
</dbReference>
<dbReference type="PANTHER" id="PTHR44147">
    <property type="entry name" value="DEHYDROGENASE/REDUCTASE SDR FAMILY MEMBER 1"/>
    <property type="match status" value="1"/>
</dbReference>
<dbReference type="Gene3D" id="3.40.50.720">
    <property type="entry name" value="NAD(P)-binding Rossmann-like Domain"/>
    <property type="match status" value="1"/>
</dbReference>
<sequence length="196" mass="22438">MMDTSKPMKCMKCWKSHKSCEKRNLILQIDRISADMATELQPYGVSVVSLWPGMVRTELSEILINWKKWSSNRRCIELNSSSIAKRKQPTLALCVYYQLDKTFEQSESAEFVGKAVVALAGDKNIKEKSGKVLMTYDLANEYGFKDIDGGLPIDIRRVSTALEYFGFNQIATIVPTFLRIPLWGMHFASYKFPYKI</sequence>
<dbReference type="InterPro" id="IPR036291">
    <property type="entry name" value="NAD(P)-bd_dom_sf"/>
</dbReference>
<dbReference type="PANTHER" id="PTHR44147:SF2">
    <property type="entry name" value="DEHYDROGENASE_REDUCTASE SDR FAMILY MEMBER 1"/>
    <property type="match status" value="1"/>
</dbReference>
<dbReference type="EMBL" id="JAHQIW010001261">
    <property type="protein sequence ID" value="KAJ1351922.1"/>
    <property type="molecule type" value="Genomic_DNA"/>
</dbReference>
<comment type="caution">
    <text evidence="1">The sequence shown here is derived from an EMBL/GenBank/DDBJ whole genome shotgun (WGS) entry which is preliminary data.</text>
</comment>
<evidence type="ECO:0000313" key="1">
    <source>
        <dbReference type="EMBL" id="KAJ1351922.1"/>
    </source>
</evidence>
<organism evidence="1 2">
    <name type="scientific">Parelaphostrongylus tenuis</name>
    <name type="common">Meningeal worm</name>
    <dbReference type="NCBI Taxonomy" id="148309"/>
    <lineage>
        <taxon>Eukaryota</taxon>
        <taxon>Metazoa</taxon>
        <taxon>Ecdysozoa</taxon>
        <taxon>Nematoda</taxon>
        <taxon>Chromadorea</taxon>
        <taxon>Rhabditida</taxon>
        <taxon>Rhabditina</taxon>
        <taxon>Rhabditomorpha</taxon>
        <taxon>Strongyloidea</taxon>
        <taxon>Metastrongylidae</taxon>
        <taxon>Parelaphostrongylus</taxon>
    </lineage>
</organism>
<proteinExistence type="predicted"/>
<protein>
    <submittedName>
        <fullName evidence="1">Dehydrogenase reductase SDR member 1</fullName>
    </submittedName>
</protein>